<dbReference type="AlphaFoldDB" id="A0A511CVT4"/>
<comment type="similarity">
    <text evidence="1">Belongs to the short-chain dehydrogenases/reductases (SDR) family.</text>
</comment>
<dbReference type="InterPro" id="IPR002347">
    <property type="entry name" value="SDR_fam"/>
</dbReference>
<dbReference type="GO" id="GO:0032787">
    <property type="term" value="P:monocarboxylic acid metabolic process"/>
    <property type="evidence" value="ECO:0007669"/>
    <property type="project" value="UniProtKB-ARBA"/>
</dbReference>
<dbReference type="PANTHER" id="PTHR42879:SF2">
    <property type="entry name" value="3-OXOACYL-[ACYL-CARRIER-PROTEIN] REDUCTASE FABG"/>
    <property type="match status" value="1"/>
</dbReference>
<dbReference type="InterPro" id="IPR050259">
    <property type="entry name" value="SDR"/>
</dbReference>
<dbReference type="EMBL" id="BJVI01000003">
    <property type="protein sequence ID" value="GEL16686.1"/>
    <property type="molecule type" value="Genomic_DNA"/>
</dbReference>
<dbReference type="PANTHER" id="PTHR42879">
    <property type="entry name" value="3-OXOACYL-(ACYL-CARRIER-PROTEIN) REDUCTASE"/>
    <property type="match status" value="1"/>
</dbReference>
<comment type="caution">
    <text evidence="4">The sequence shown here is derived from an EMBL/GenBank/DDBJ whole genome shotgun (WGS) entry which is preliminary data.</text>
</comment>
<dbReference type="STRING" id="1123024.GCA_000423625_02085"/>
<dbReference type="CDD" id="cd05333">
    <property type="entry name" value="BKR_SDR_c"/>
    <property type="match status" value="1"/>
</dbReference>
<dbReference type="InterPro" id="IPR057326">
    <property type="entry name" value="KR_dom"/>
</dbReference>
<evidence type="ECO:0000313" key="4">
    <source>
        <dbReference type="EMBL" id="GEL16686.1"/>
    </source>
</evidence>
<dbReference type="InterPro" id="IPR020904">
    <property type="entry name" value="Sc_DH/Rdtase_CS"/>
</dbReference>
<dbReference type="InterPro" id="IPR036291">
    <property type="entry name" value="NAD(P)-bd_dom_sf"/>
</dbReference>
<keyword evidence="5" id="KW-1185">Reference proteome</keyword>
<accession>A0A511CVT4</accession>
<protein>
    <submittedName>
        <fullName evidence="4">Beta-ketoacyl-ACP reductase</fullName>
    </submittedName>
</protein>
<feature type="domain" description="Ketoreductase" evidence="3">
    <location>
        <begin position="6"/>
        <end position="181"/>
    </location>
</feature>
<name>A0A511CVT4_9PSEU</name>
<proteinExistence type="inferred from homology"/>
<dbReference type="GO" id="GO:0016491">
    <property type="term" value="F:oxidoreductase activity"/>
    <property type="evidence" value="ECO:0007669"/>
    <property type="project" value="UniProtKB-KW"/>
</dbReference>
<dbReference type="FunFam" id="3.40.50.720:FF:000173">
    <property type="entry name" value="3-oxoacyl-[acyl-carrier protein] reductase"/>
    <property type="match status" value="1"/>
</dbReference>
<keyword evidence="2" id="KW-0560">Oxidoreductase</keyword>
<gene>
    <name evidence="4" type="primary">fabG</name>
    <name evidence="4" type="ORF">PA7_05230</name>
</gene>
<dbReference type="PRINTS" id="PR00081">
    <property type="entry name" value="GDHRDH"/>
</dbReference>
<dbReference type="Gene3D" id="3.40.50.720">
    <property type="entry name" value="NAD(P)-binding Rossmann-like Domain"/>
    <property type="match status" value="1"/>
</dbReference>
<dbReference type="Pfam" id="PF13561">
    <property type="entry name" value="adh_short_C2"/>
    <property type="match status" value="1"/>
</dbReference>
<reference evidence="4 5" key="1">
    <citation type="submission" date="2019-07" db="EMBL/GenBank/DDBJ databases">
        <title>Whole genome shotgun sequence of Pseudonocardia asaccharolytica NBRC 16224.</title>
        <authorList>
            <person name="Hosoyama A."/>
            <person name="Uohara A."/>
            <person name="Ohji S."/>
            <person name="Ichikawa N."/>
        </authorList>
    </citation>
    <scope>NUCLEOTIDE SEQUENCE [LARGE SCALE GENOMIC DNA]</scope>
    <source>
        <strain evidence="4 5">NBRC 16224</strain>
    </source>
</reference>
<evidence type="ECO:0000256" key="1">
    <source>
        <dbReference type="ARBA" id="ARBA00006484"/>
    </source>
</evidence>
<evidence type="ECO:0000259" key="3">
    <source>
        <dbReference type="SMART" id="SM00822"/>
    </source>
</evidence>
<sequence length="239" mass="24684">MIAVGRSVLVTGGNRGIGLAIAQAFAAQGDQVAVTYRVGADGLPGELLPVQCDVTDTEAIDRAFTEVEEKHGPVQVLVSNAGMNDDTLLMRMSEDQFTRVVDANLTAAYRVAKRASRGMLKARGGRMIFISSVVGLSGSAGQVNYAAAKAGLVGLARSVARELGSRGITANVVAPGFVDTDMTRALPDARRAEILGQIPLGRYASPEEIAAAVTWLGSDTAGYVTGAVIPVDGGLGMGH</sequence>
<dbReference type="NCBIfam" id="NF009466">
    <property type="entry name" value="PRK12826.1-2"/>
    <property type="match status" value="1"/>
</dbReference>
<dbReference type="SMART" id="SM00822">
    <property type="entry name" value="PKS_KR"/>
    <property type="match status" value="1"/>
</dbReference>
<dbReference type="PROSITE" id="PS00061">
    <property type="entry name" value="ADH_SHORT"/>
    <property type="match status" value="1"/>
</dbReference>
<dbReference type="Proteomes" id="UP000321328">
    <property type="component" value="Unassembled WGS sequence"/>
</dbReference>
<evidence type="ECO:0000313" key="5">
    <source>
        <dbReference type="Proteomes" id="UP000321328"/>
    </source>
</evidence>
<dbReference type="SUPFAM" id="SSF51735">
    <property type="entry name" value="NAD(P)-binding Rossmann-fold domains"/>
    <property type="match status" value="1"/>
</dbReference>
<evidence type="ECO:0000256" key="2">
    <source>
        <dbReference type="ARBA" id="ARBA00023002"/>
    </source>
</evidence>
<dbReference type="PRINTS" id="PR00080">
    <property type="entry name" value="SDRFAMILY"/>
</dbReference>
<organism evidence="4 5">
    <name type="scientific">Pseudonocardia asaccharolytica DSM 44247 = NBRC 16224</name>
    <dbReference type="NCBI Taxonomy" id="1123024"/>
    <lineage>
        <taxon>Bacteria</taxon>
        <taxon>Bacillati</taxon>
        <taxon>Actinomycetota</taxon>
        <taxon>Actinomycetes</taxon>
        <taxon>Pseudonocardiales</taxon>
        <taxon>Pseudonocardiaceae</taxon>
        <taxon>Pseudonocardia</taxon>
    </lineage>
</organism>